<sequence length="68" mass="7963">MIAGKHYRTIYIVYAAGIFFHKKYNTSKYTTTFTACYDKKNTDQPDAGLTIRKIVIRQLIFIYDSECL</sequence>
<dbReference type="EMBL" id="FLUQ01000002">
    <property type="protein sequence ID" value="SBW02838.1"/>
    <property type="molecule type" value="Genomic_DNA"/>
</dbReference>
<dbReference type="AlphaFoldDB" id="A0A212JU11"/>
<organism evidence="1">
    <name type="scientific">uncultured delta proteobacterium</name>
    <dbReference type="NCBI Taxonomy" id="34034"/>
    <lineage>
        <taxon>Bacteria</taxon>
        <taxon>Deltaproteobacteria</taxon>
        <taxon>environmental samples</taxon>
    </lineage>
</organism>
<evidence type="ECO:0000313" key="1">
    <source>
        <dbReference type="EMBL" id="SBW02838.1"/>
    </source>
</evidence>
<protein>
    <submittedName>
        <fullName evidence="1">Uncharacterized protein</fullName>
    </submittedName>
</protein>
<reference evidence="1" key="1">
    <citation type="submission" date="2016-04" db="EMBL/GenBank/DDBJ databases">
        <authorList>
            <person name="Evans L.H."/>
            <person name="Alamgir A."/>
            <person name="Owens N."/>
            <person name="Weber N.D."/>
            <person name="Virtaneva K."/>
            <person name="Barbian K."/>
            <person name="Babar A."/>
            <person name="Rosenke K."/>
        </authorList>
    </citation>
    <scope>NUCLEOTIDE SEQUENCE</scope>
    <source>
        <strain evidence="1">86</strain>
    </source>
</reference>
<proteinExistence type="predicted"/>
<name>A0A212JU11_9DELT</name>
<accession>A0A212JU11</accession>
<gene>
    <name evidence="1" type="ORF">KL86DPRO_20041</name>
</gene>